<dbReference type="PANTHER" id="PTHR30069">
    <property type="entry name" value="TONB-DEPENDENT OUTER MEMBRANE RECEPTOR"/>
    <property type="match status" value="1"/>
</dbReference>
<dbReference type="Pfam" id="PF00593">
    <property type="entry name" value="TonB_dep_Rec_b-barrel"/>
    <property type="match status" value="1"/>
</dbReference>
<comment type="subcellular location">
    <subcellularLocation>
        <location evidence="1 10">Cell outer membrane</location>
        <topology evidence="1 10">Multi-pass membrane protein</topology>
    </subcellularLocation>
</comment>
<feature type="chain" id="PRO_5046836457" evidence="12">
    <location>
        <begin position="23"/>
        <end position="712"/>
    </location>
</feature>
<evidence type="ECO:0000256" key="11">
    <source>
        <dbReference type="RuleBase" id="RU003357"/>
    </source>
</evidence>
<evidence type="ECO:0000256" key="9">
    <source>
        <dbReference type="ARBA" id="ARBA00023237"/>
    </source>
</evidence>
<evidence type="ECO:0000313" key="16">
    <source>
        <dbReference type="Proteomes" id="UP000737171"/>
    </source>
</evidence>
<feature type="domain" description="TonB-dependent receptor plug" evidence="14">
    <location>
        <begin position="52"/>
        <end position="155"/>
    </location>
</feature>
<evidence type="ECO:0000256" key="6">
    <source>
        <dbReference type="ARBA" id="ARBA00023077"/>
    </source>
</evidence>
<sequence>MRQLPATLAPLLLAAAVHAAYAQTSTSTTDPKAEEKVQTVITTGTRTAKAVDKIPGAITVIGKEEVQNTLALTEDASAVLARSVPGYSESSQAMSNTGETLRGRIPLRLFDGVPQGSPLREGTRNATFTDMGVVGRIEVINGPSASEGIGAAGGIINYISKTPTKPGDEFQVVSRYSTQFKDDSDSWKLGFNYAHKDDRWDLLASVAHIDRGISYDGNGRRIGLNTSGSVADSKANNVFVKGGVNFGTDNDQRIQASLADFKITGKGNYHLVDGDRNLGITNTSLPGAPLGAKTEFNDFQQTQVSYDHANLGGGQLSINAYVAKQAMRYPAESGEDRQDPLIAPLGTLIDQSEIRAKKQGLRTAWSRQDIFGLQGLELRTGVDVVRDEADQRLALTDRLWVPPMIYKSVAPYGQLSYEVGPLTVSGGLRREDGELHVDSYTTTYFRNRVAVQGGTLDYTANLSNLGAVLKLPAGWSTFVSVGKGFTLPNVGIPLRNVNQPGQSVQGILDLQAIIVKNQEIGLNWRGKLGSFSASYYDSKSDLGVSLSIDPVTNDFVMNRLPVRIKGLELSGELNVAKDWRFNGLYSRIRGKTWFTRGGPLDREMGVNDINPDKLALSGTWKFLPGSEVTLGATTLFSRDINVGKPAGEEHTKGYTLVDFSVDYEAGRWGKFTLGIENLTDKFYILSWSQVVGFRNYWSGRGRVVSISHTLTF</sequence>
<keyword evidence="6 11" id="KW-0798">TonB box</keyword>
<dbReference type="SUPFAM" id="SSF56935">
    <property type="entry name" value="Porins"/>
    <property type="match status" value="1"/>
</dbReference>
<dbReference type="InterPro" id="IPR036942">
    <property type="entry name" value="Beta-barrel_TonB_sf"/>
</dbReference>
<evidence type="ECO:0000256" key="4">
    <source>
        <dbReference type="ARBA" id="ARBA00022452"/>
    </source>
</evidence>
<evidence type="ECO:0000256" key="5">
    <source>
        <dbReference type="ARBA" id="ARBA00022692"/>
    </source>
</evidence>
<dbReference type="PANTHER" id="PTHR30069:SF42">
    <property type="entry name" value="FERRIC AEROBACTIN RECEPTOR"/>
    <property type="match status" value="1"/>
</dbReference>
<protein>
    <submittedName>
        <fullName evidence="15">TonB-dependent receptor</fullName>
    </submittedName>
</protein>
<proteinExistence type="inferred from homology"/>
<evidence type="ECO:0000256" key="3">
    <source>
        <dbReference type="ARBA" id="ARBA00022448"/>
    </source>
</evidence>
<organism evidence="15 16">
    <name type="scientific">Pseudaquabacterium terrae</name>
    <dbReference type="NCBI Taxonomy" id="2732868"/>
    <lineage>
        <taxon>Bacteria</taxon>
        <taxon>Pseudomonadati</taxon>
        <taxon>Pseudomonadota</taxon>
        <taxon>Betaproteobacteria</taxon>
        <taxon>Burkholderiales</taxon>
        <taxon>Sphaerotilaceae</taxon>
        <taxon>Pseudaquabacterium</taxon>
    </lineage>
</organism>
<dbReference type="Gene3D" id="2.170.130.10">
    <property type="entry name" value="TonB-dependent receptor, plug domain"/>
    <property type="match status" value="1"/>
</dbReference>
<dbReference type="InterPro" id="IPR037066">
    <property type="entry name" value="Plug_dom_sf"/>
</dbReference>
<evidence type="ECO:0000256" key="10">
    <source>
        <dbReference type="PROSITE-ProRule" id="PRU01360"/>
    </source>
</evidence>
<evidence type="ECO:0000259" key="13">
    <source>
        <dbReference type="Pfam" id="PF00593"/>
    </source>
</evidence>
<keyword evidence="7 10" id="KW-0472">Membrane</keyword>
<comment type="caution">
    <text evidence="15">The sequence shown here is derived from an EMBL/GenBank/DDBJ whole genome shotgun (WGS) entry which is preliminary data.</text>
</comment>
<dbReference type="InterPro" id="IPR039426">
    <property type="entry name" value="TonB-dep_rcpt-like"/>
</dbReference>
<keyword evidence="5 10" id="KW-0812">Transmembrane</keyword>
<evidence type="ECO:0000259" key="14">
    <source>
        <dbReference type="Pfam" id="PF07715"/>
    </source>
</evidence>
<keyword evidence="3 10" id="KW-0813">Transport</keyword>
<dbReference type="RefSeq" id="WP_173120199.1">
    <property type="nucleotide sequence ID" value="NZ_JABRWJ010000001.1"/>
</dbReference>
<feature type="signal peptide" evidence="12">
    <location>
        <begin position="1"/>
        <end position="22"/>
    </location>
</feature>
<keyword evidence="12" id="KW-0732">Signal</keyword>
<keyword evidence="16" id="KW-1185">Reference proteome</keyword>
<dbReference type="Gene3D" id="2.40.170.20">
    <property type="entry name" value="TonB-dependent receptor, beta-barrel domain"/>
    <property type="match status" value="1"/>
</dbReference>
<name>A0ABX2EBP1_9BURK</name>
<feature type="domain" description="TonB-dependent receptor-like beta-barrel" evidence="13">
    <location>
        <begin position="264"/>
        <end position="678"/>
    </location>
</feature>
<evidence type="ECO:0000256" key="2">
    <source>
        <dbReference type="ARBA" id="ARBA00009810"/>
    </source>
</evidence>
<evidence type="ECO:0000313" key="15">
    <source>
        <dbReference type="EMBL" id="NRF65819.1"/>
    </source>
</evidence>
<keyword evidence="4 10" id="KW-1134">Transmembrane beta strand</keyword>
<dbReference type="EMBL" id="JABRWJ010000001">
    <property type="protein sequence ID" value="NRF65819.1"/>
    <property type="molecule type" value="Genomic_DNA"/>
</dbReference>
<dbReference type="PROSITE" id="PS52016">
    <property type="entry name" value="TONB_DEPENDENT_REC_3"/>
    <property type="match status" value="1"/>
</dbReference>
<dbReference type="Pfam" id="PF07715">
    <property type="entry name" value="Plug"/>
    <property type="match status" value="1"/>
</dbReference>
<evidence type="ECO:0000256" key="8">
    <source>
        <dbReference type="ARBA" id="ARBA00023170"/>
    </source>
</evidence>
<comment type="similarity">
    <text evidence="2 10 11">Belongs to the TonB-dependent receptor family.</text>
</comment>
<gene>
    <name evidence="15" type="ORF">HLB44_02345</name>
</gene>
<evidence type="ECO:0000256" key="12">
    <source>
        <dbReference type="SAM" id="SignalP"/>
    </source>
</evidence>
<dbReference type="InterPro" id="IPR000531">
    <property type="entry name" value="Beta-barrel_TonB"/>
</dbReference>
<keyword evidence="9 10" id="KW-0998">Cell outer membrane</keyword>
<reference evidence="15 16" key="1">
    <citation type="submission" date="2020-05" db="EMBL/GenBank/DDBJ databases">
        <title>Aquincola sp. isolate from soil.</title>
        <authorList>
            <person name="Han J."/>
            <person name="Kim D.-U."/>
        </authorList>
    </citation>
    <scope>NUCLEOTIDE SEQUENCE [LARGE SCALE GENOMIC DNA]</scope>
    <source>
        <strain evidence="15 16">S2</strain>
    </source>
</reference>
<evidence type="ECO:0000256" key="7">
    <source>
        <dbReference type="ARBA" id="ARBA00023136"/>
    </source>
</evidence>
<dbReference type="InterPro" id="IPR012910">
    <property type="entry name" value="Plug_dom"/>
</dbReference>
<accession>A0ABX2EBP1</accession>
<dbReference type="Proteomes" id="UP000737171">
    <property type="component" value="Unassembled WGS sequence"/>
</dbReference>
<keyword evidence="8 15" id="KW-0675">Receptor</keyword>
<evidence type="ECO:0000256" key="1">
    <source>
        <dbReference type="ARBA" id="ARBA00004571"/>
    </source>
</evidence>